<dbReference type="OrthoDB" id="9809898at2"/>
<dbReference type="Proteomes" id="UP000317557">
    <property type="component" value="Unassembled WGS sequence"/>
</dbReference>
<dbReference type="InterPro" id="IPR045741">
    <property type="entry name" value="PorV"/>
</dbReference>
<feature type="domain" description="Type IX secretion system protein PorV" evidence="1">
    <location>
        <begin position="38"/>
        <end position="179"/>
    </location>
</feature>
<dbReference type="AlphaFoldDB" id="A0A521EK99"/>
<evidence type="ECO:0000259" key="1">
    <source>
        <dbReference type="Pfam" id="PF19572"/>
    </source>
</evidence>
<accession>A0A521EK99</accession>
<dbReference type="SUPFAM" id="SSF56935">
    <property type="entry name" value="Porins"/>
    <property type="match status" value="1"/>
</dbReference>
<dbReference type="Gene3D" id="2.40.160.60">
    <property type="entry name" value="Outer membrane protein transport protein (OMPP1/FadL/TodX)"/>
    <property type="match status" value="1"/>
</dbReference>
<dbReference type="NCBIfam" id="NF033709">
    <property type="entry name" value="PorV_fam"/>
    <property type="match status" value="1"/>
</dbReference>
<sequence>MTNSIYKFLVIAVGLQMLFVFAPQKAQSQGLIPSFGDARSGTSGFQFVKIAVDPRSTGMGMSNVADIKDASSLYWNPALASQAQNSEFMISHTQYFADISMEYLGYIQRYKSFTFGGSIQYLNSGEMEETTEFAQRGTGRMFRTIHISAGVTASHKITDLFSYGLTVKYLSERLEEVEINTAAIDFGFFYMVGETGLRFSVGLNNFGLDATPSGETTRPALEGETTETEFEDTPLPTRFIIATAYDVYKNESLKAVLTAQITNPSDNAEQFSVGGELTFLDQFFVRTGYQFAYKEVQLPSLGAGVKVPIGNKDLHADYSFSTYDRLGTLHRIGLRFSL</sequence>
<dbReference type="Pfam" id="PF19572">
    <property type="entry name" value="PorV"/>
    <property type="match status" value="1"/>
</dbReference>
<gene>
    <name evidence="2" type="ORF">SAMN06265219_11277</name>
</gene>
<proteinExistence type="predicted"/>
<dbReference type="EMBL" id="FXTP01000012">
    <property type="protein sequence ID" value="SMO83891.1"/>
    <property type="molecule type" value="Genomic_DNA"/>
</dbReference>
<dbReference type="RefSeq" id="WP_142455229.1">
    <property type="nucleotide sequence ID" value="NZ_FXTP01000012.1"/>
</dbReference>
<name>A0A521EK99_9BACT</name>
<reference evidence="2 3" key="1">
    <citation type="submission" date="2017-05" db="EMBL/GenBank/DDBJ databases">
        <authorList>
            <person name="Varghese N."/>
            <person name="Submissions S."/>
        </authorList>
    </citation>
    <scope>NUCLEOTIDE SEQUENCE [LARGE SCALE GENOMIC DNA]</scope>
    <source>
        <strain evidence="2 3">DSM 21985</strain>
    </source>
</reference>
<organism evidence="2 3">
    <name type="scientific">Gracilimonas mengyeensis</name>
    <dbReference type="NCBI Taxonomy" id="1302730"/>
    <lineage>
        <taxon>Bacteria</taxon>
        <taxon>Pseudomonadati</taxon>
        <taxon>Balneolota</taxon>
        <taxon>Balneolia</taxon>
        <taxon>Balneolales</taxon>
        <taxon>Balneolaceae</taxon>
        <taxon>Gracilimonas</taxon>
    </lineage>
</organism>
<evidence type="ECO:0000313" key="2">
    <source>
        <dbReference type="EMBL" id="SMO83891.1"/>
    </source>
</evidence>
<protein>
    <recommendedName>
        <fullName evidence="1">Type IX secretion system protein PorV domain-containing protein</fullName>
    </recommendedName>
</protein>
<evidence type="ECO:0000313" key="3">
    <source>
        <dbReference type="Proteomes" id="UP000317557"/>
    </source>
</evidence>
<keyword evidence="3" id="KW-1185">Reference proteome</keyword>